<sequence length="114" mass="12262">MRTIKDVLQHPSARLTQHLGFQAQSDALDLFADQQLRVASASQDVLVAGNTKAVMASGGAALTIEDGNVVFHCPGEFRIKAASFTFEGPANFETALPNLPQGELTVTKLYNMSR</sequence>
<dbReference type="InterPro" id="IPR018769">
    <property type="entry name" value="VgrG2_DUF2345"/>
</dbReference>
<accession>A0A370NBF7</accession>
<dbReference type="EMBL" id="QHKS01000006">
    <property type="protein sequence ID" value="RDK02922.1"/>
    <property type="molecule type" value="Genomic_DNA"/>
</dbReference>
<organism evidence="2 3">
    <name type="scientific">Paraburkholderia lacunae</name>
    <dbReference type="NCBI Taxonomy" id="2211104"/>
    <lineage>
        <taxon>Bacteria</taxon>
        <taxon>Pseudomonadati</taxon>
        <taxon>Pseudomonadota</taxon>
        <taxon>Betaproteobacteria</taxon>
        <taxon>Burkholderiales</taxon>
        <taxon>Burkholderiaceae</taxon>
        <taxon>Paraburkholderia</taxon>
    </lineage>
</organism>
<name>A0A370NBF7_9BURK</name>
<comment type="caution">
    <text evidence="2">The sequence shown here is derived from an EMBL/GenBank/DDBJ whole genome shotgun (WGS) entry which is preliminary data.</text>
</comment>
<evidence type="ECO:0000313" key="2">
    <source>
        <dbReference type="EMBL" id="RDK02922.1"/>
    </source>
</evidence>
<feature type="domain" description="DUF2345" evidence="1">
    <location>
        <begin position="19"/>
        <end position="90"/>
    </location>
</feature>
<dbReference type="Pfam" id="PF10106">
    <property type="entry name" value="DUF2345"/>
    <property type="match status" value="1"/>
</dbReference>
<protein>
    <recommendedName>
        <fullName evidence="1">DUF2345 domain-containing protein</fullName>
    </recommendedName>
</protein>
<reference evidence="3" key="1">
    <citation type="submission" date="2018-05" db="EMBL/GenBank/DDBJ databases">
        <authorList>
            <person name="Feng T."/>
        </authorList>
    </citation>
    <scope>NUCLEOTIDE SEQUENCE [LARGE SCALE GENOMIC DNA]</scope>
    <source>
        <strain evidence="3">S27</strain>
    </source>
</reference>
<proteinExistence type="predicted"/>
<dbReference type="RefSeq" id="WP_115100947.1">
    <property type="nucleotide sequence ID" value="NZ_QHKS01000006.1"/>
</dbReference>
<dbReference type="AlphaFoldDB" id="A0A370NBF7"/>
<keyword evidence="3" id="KW-1185">Reference proteome</keyword>
<dbReference type="Proteomes" id="UP000254875">
    <property type="component" value="Unassembled WGS sequence"/>
</dbReference>
<evidence type="ECO:0000259" key="1">
    <source>
        <dbReference type="Pfam" id="PF10106"/>
    </source>
</evidence>
<dbReference type="OrthoDB" id="8590234at2"/>
<gene>
    <name evidence="2" type="ORF">DLM46_11235</name>
</gene>
<evidence type="ECO:0000313" key="3">
    <source>
        <dbReference type="Proteomes" id="UP000254875"/>
    </source>
</evidence>